<comment type="caution">
    <text evidence="2">The sequence shown here is derived from an EMBL/GenBank/DDBJ whole genome shotgun (WGS) entry which is preliminary data.</text>
</comment>
<evidence type="ECO:0000313" key="3">
    <source>
        <dbReference type="Proteomes" id="UP000321113"/>
    </source>
</evidence>
<accession>A0A511QNN7</accession>
<dbReference type="Proteomes" id="UP000321113">
    <property type="component" value="Unassembled WGS sequence"/>
</dbReference>
<evidence type="ECO:0000313" key="2">
    <source>
        <dbReference type="EMBL" id="GEM78920.1"/>
    </source>
</evidence>
<reference evidence="2 3" key="1">
    <citation type="submission" date="2019-07" db="EMBL/GenBank/DDBJ databases">
        <title>Whole genome shotgun sequence of Vibrio superstes NBRC 103154.</title>
        <authorList>
            <person name="Hosoyama A."/>
            <person name="Uohara A."/>
            <person name="Ohji S."/>
            <person name="Ichikawa N."/>
        </authorList>
    </citation>
    <scope>NUCLEOTIDE SEQUENCE [LARGE SCALE GENOMIC DNA]</scope>
    <source>
        <strain evidence="2 3">NBRC 103154</strain>
    </source>
</reference>
<keyword evidence="3" id="KW-1185">Reference proteome</keyword>
<keyword evidence="1" id="KW-0732">Signal</keyword>
<dbReference type="EMBL" id="BJXK01000004">
    <property type="protein sequence ID" value="GEM78920.1"/>
    <property type="molecule type" value="Genomic_DNA"/>
</dbReference>
<evidence type="ECO:0008006" key="4">
    <source>
        <dbReference type="Google" id="ProtNLM"/>
    </source>
</evidence>
<dbReference type="InterPro" id="IPR021727">
    <property type="entry name" value="DUF3299"/>
</dbReference>
<proteinExistence type="predicted"/>
<gene>
    <name evidence="2" type="ORF">VSU01S_11650</name>
</gene>
<evidence type="ECO:0000256" key="1">
    <source>
        <dbReference type="SAM" id="SignalP"/>
    </source>
</evidence>
<feature type="chain" id="PRO_5021768944" description="Lipoprotein" evidence="1">
    <location>
        <begin position="18"/>
        <end position="161"/>
    </location>
</feature>
<feature type="signal peptide" evidence="1">
    <location>
        <begin position="1"/>
        <end position="17"/>
    </location>
</feature>
<organism evidence="2 3">
    <name type="scientific">Vibrio superstes NBRC 103154</name>
    <dbReference type="NCBI Taxonomy" id="1219062"/>
    <lineage>
        <taxon>Bacteria</taxon>
        <taxon>Pseudomonadati</taxon>
        <taxon>Pseudomonadota</taxon>
        <taxon>Gammaproteobacteria</taxon>
        <taxon>Vibrionales</taxon>
        <taxon>Vibrionaceae</taxon>
        <taxon>Vibrio</taxon>
    </lineage>
</organism>
<dbReference type="OrthoDB" id="9784998at2"/>
<dbReference type="Pfam" id="PF11736">
    <property type="entry name" value="DUF3299"/>
    <property type="match status" value="1"/>
</dbReference>
<dbReference type="RefSeq" id="WP_119008642.1">
    <property type="nucleotide sequence ID" value="NZ_BJXK01000004.1"/>
</dbReference>
<protein>
    <recommendedName>
        <fullName evidence="4">Lipoprotein</fullName>
    </recommendedName>
</protein>
<dbReference type="AlphaFoldDB" id="A0A511QNN7"/>
<dbReference type="Gene3D" id="2.40.50.870">
    <property type="entry name" value="Protein of unknown function (DUF3299)"/>
    <property type="match status" value="1"/>
</dbReference>
<name>A0A511QNN7_9VIBR</name>
<sequence length="161" mass="18140">MKIIKLFLIFFSMSVQAEVLELTWLDLVPEHEKEQVMLSVMQQANMNNHDETSTDVAEQPLIGTVRSELNNTVVKIPGFVIPIEGTSMAVKEFLLVPFYGACIHVPPPPQNQLIHVVMEDFAEIKGMWEVVYVTGTLTTQAFEHDLANVGYRIDGNKIIAR</sequence>